<keyword evidence="1" id="KW-0472">Membrane</keyword>
<reference evidence="2" key="1">
    <citation type="journal article" date="2022" name="Front. Genet.">
        <title>Chromosome-Scale Assembly of the Dendrobium nobile Genome Provides Insights Into the Molecular Mechanism of the Biosynthesis of the Medicinal Active Ingredient of Dendrobium.</title>
        <authorList>
            <person name="Xu Q."/>
            <person name="Niu S.-C."/>
            <person name="Li K.-L."/>
            <person name="Zheng P.-J."/>
            <person name="Zhang X.-J."/>
            <person name="Jia Y."/>
            <person name="Liu Y."/>
            <person name="Niu Y.-X."/>
            <person name="Yu L.-H."/>
            <person name="Chen D.-F."/>
            <person name="Zhang G.-Q."/>
        </authorList>
    </citation>
    <scope>NUCLEOTIDE SEQUENCE</scope>
    <source>
        <tissue evidence="2">Leaf</tissue>
    </source>
</reference>
<keyword evidence="1" id="KW-0812">Transmembrane</keyword>
<comment type="caution">
    <text evidence="2">The sequence shown here is derived from an EMBL/GenBank/DDBJ whole genome shotgun (WGS) entry which is preliminary data.</text>
</comment>
<evidence type="ECO:0000313" key="3">
    <source>
        <dbReference type="Proteomes" id="UP000829196"/>
    </source>
</evidence>
<proteinExistence type="predicted"/>
<evidence type="ECO:0000256" key="1">
    <source>
        <dbReference type="SAM" id="Phobius"/>
    </source>
</evidence>
<accession>A0A8T3BTH9</accession>
<gene>
    <name evidence="2" type="ORF">KFK09_007134</name>
</gene>
<organism evidence="2 3">
    <name type="scientific">Dendrobium nobile</name>
    <name type="common">Orchid</name>
    <dbReference type="NCBI Taxonomy" id="94219"/>
    <lineage>
        <taxon>Eukaryota</taxon>
        <taxon>Viridiplantae</taxon>
        <taxon>Streptophyta</taxon>
        <taxon>Embryophyta</taxon>
        <taxon>Tracheophyta</taxon>
        <taxon>Spermatophyta</taxon>
        <taxon>Magnoliopsida</taxon>
        <taxon>Liliopsida</taxon>
        <taxon>Asparagales</taxon>
        <taxon>Orchidaceae</taxon>
        <taxon>Epidendroideae</taxon>
        <taxon>Malaxideae</taxon>
        <taxon>Dendrobiinae</taxon>
        <taxon>Dendrobium</taxon>
    </lineage>
</organism>
<sequence>MPVAGRPLPASEAAPPNCGRQLSIFSQVELLAFFFVSLSDADCCYSGCFFMGFSLLVVFFLWLTGVFLFVFTYLLCGVPQFRALIFYGALRWLRLPHPIAAAVYASGSAVLCSSDAVKTIVNSFSLRKVMRKGKGSQTVSF</sequence>
<dbReference type="AlphaFoldDB" id="A0A8T3BTH9"/>
<keyword evidence="3" id="KW-1185">Reference proteome</keyword>
<dbReference type="Proteomes" id="UP000829196">
    <property type="component" value="Unassembled WGS sequence"/>
</dbReference>
<name>A0A8T3BTH9_DENNO</name>
<protein>
    <submittedName>
        <fullName evidence="2">Uncharacterized protein</fullName>
    </submittedName>
</protein>
<feature type="transmembrane region" description="Helical" evidence="1">
    <location>
        <begin position="55"/>
        <end position="76"/>
    </location>
</feature>
<dbReference type="EMBL" id="JAGYWB010000006">
    <property type="protein sequence ID" value="KAI0519679.1"/>
    <property type="molecule type" value="Genomic_DNA"/>
</dbReference>
<keyword evidence="1" id="KW-1133">Transmembrane helix</keyword>
<evidence type="ECO:0000313" key="2">
    <source>
        <dbReference type="EMBL" id="KAI0519679.1"/>
    </source>
</evidence>